<dbReference type="EMBL" id="KN835323">
    <property type="protein sequence ID" value="KIK39917.1"/>
    <property type="molecule type" value="Genomic_DNA"/>
</dbReference>
<dbReference type="InParanoid" id="A0A0D0B036"/>
<feature type="non-terminal residue" evidence="1">
    <location>
        <position position="1"/>
    </location>
</feature>
<feature type="non-terminal residue" evidence="1">
    <location>
        <position position="72"/>
    </location>
</feature>
<organism evidence="1 2">
    <name type="scientific">Suillus luteus UH-Slu-Lm8-n1</name>
    <dbReference type="NCBI Taxonomy" id="930992"/>
    <lineage>
        <taxon>Eukaryota</taxon>
        <taxon>Fungi</taxon>
        <taxon>Dikarya</taxon>
        <taxon>Basidiomycota</taxon>
        <taxon>Agaricomycotina</taxon>
        <taxon>Agaricomycetes</taxon>
        <taxon>Agaricomycetidae</taxon>
        <taxon>Boletales</taxon>
        <taxon>Suillineae</taxon>
        <taxon>Suillaceae</taxon>
        <taxon>Suillus</taxon>
    </lineage>
</organism>
<evidence type="ECO:0000313" key="1">
    <source>
        <dbReference type="EMBL" id="KIK39917.1"/>
    </source>
</evidence>
<keyword evidence="2" id="KW-1185">Reference proteome</keyword>
<dbReference type="Proteomes" id="UP000054485">
    <property type="component" value="Unassembled WGS sequence"/>
</dbReference>
<name>A0A0D0B036_9AGAM</name>
<gene>
    <name evidence="1" type="ORF">CY34DRAFT_34892</name>
</gene>
<reference evidence="2" key="2">
    <citation type="submission" date="2015-01" db="EMBL/GenBank/DDBJ databases">
        <title>Evolutionary Origins and Diversification of the Mycorrhizal Mutualists.</title>
        <authorList>
            <consortium name="DOE Joint Genome Institute"/>
            <consortium name="Mycorrhizal Genomics Consortium"/>
            <person name="Kohler A."/>
            <person name="Kuo A."/>
            <person name="Nagy L.G."/>
            <person name="Floudas D."/>
            <person name="Copeland A."/>
            <person name="Barry K.W."/>
            <person name="Cichocki N."/>
            <person name="Veneault-Fourrey C."/>
            <person name="LaButti K."/>
            <person name="Lindquist E.A."/>
            <person name="Lipzen A."/>
            <person name="Lundell T."/>
            <person name="Morin E."/>
            <person name="Murat C."/>
            <person name="Riley R."/>
            <person name="Ohm R."/>
            <person name="Sun H."/>
            <person name="Tunlid A."/>
            <person name="Henrissat B."/>
            <person name="Grigoriev I.V."/>
            <person name="Hibbett D.S."/>
            <person name="Martin F."/>
        </authorList>
    </citation>
    <scope>NUCLEOTIDE SEQUENCE [LARGE SCALE GENOMIC DNA]</scope>
    <source>
        <strain evidence="2">UH-Slu-Lm8-n1</strain>
    </source>
</reference>
<proteinExistence type="predicted"/>
<reference evidence="1 2" key="1">
    <citation type="submission" date="2014-04" db="EMBL/GenBank/DDBJ databases">
        <authorList>
            <consortium name="DOE Joint Genome Institute"/>
            <person name="Kuo A."/>
            <person name="Ruytinx J."/>
            <person name="Rineau F."/>
            <person name="Colpaert J."/>
            <person name="Kohler A."/>
            <person name="Nagy L.G."/>
            <person name="Floudas D."/>
            <person name="Copeland A."/>
            <person name="Barry K.W."/>
            <person name="Cichocki N."/>
            <person name="Veneault-Fourrey C."/>
            <person name="LaButti K."/>
            <person name="Lindquist E.A."/>
            <person name="Lipzen A."/>
            <person name="Lundell T."/>
            <person name="Morin E."/>
            <person name="Murat C."/>
            <person name="Sun H."/>
            <person name="Tunlid A."/>
            <person name="Henrissat B."/>
            <person name="Grigoriev I.V."/>
            <person name="Hibbett D.S."/>
            <person name="Martin F."/>
            <person name="Nordberg H.P."/>
            <person name="Cantor M.N."/>
            <person name="Hua S.X."/>
        </authorList>
    </citation>
    <scope>NUCLEOTIDE SEQUENCE [LARGE SCALE GENOMIC DNA]</scope>
    <source>
        <strain evidence="1 2">UH-Slu-Lm8-n1</strain>
    </source>
</reference>
<evidence type="ECO:0000313" key="2">
    <source>
        <dbReference type="Proteomes" id="UP000054485"/>
    </source>
</evidence>
<protein>
    <submittedName>
        <fullName evidence="1">Unplaced genomic scaffold CY34scaffold_192, whole genome shotgun sequence</fullName>
    </submittedName>
</protein>
<accession>A0A0D0B036</accession>
<dbReference type="AlphaFoldDB" id="A0A0D0B036"/>
<sequence>LSRSTLHLDVEHIFSCGHLLISHIRNRLTGQISNILLCVGLWRQLGLVRDKDIQSVMSLSNVNGKCNELDDG</sequence>
<dbReference type="OrthoDB" id="3258476at2759"/>
<dbReference type="HOGENOM" id="CLU_009123_11_0_1"/>